<reference evidence="4" key="3">
    <citation type="submission" date="2025-04" db="UniProtKB">
        <authorList>
            <consortium name="RefSeq"/>
        </authorList>
    </citation>
    <scope>IDENTIFICATION</scope>
    <source>
        <strain evidence="4">CBS 304.34</strain>
    </source>
</reference>
<gene>
    <name evidence="2 4" type="ORF">BDZ99DRAFT_103982</name>
</gene>
<evidence type="ECO:0000313" key="4">
    <source>
        <dbReference type="RefSeq" id="XP_033573069.1"/>
    </source>
</evidence>
<evidence type="ECO:0000313" key="2">
    <source>
        <dbReference type="EMBL" id="KAF2806105.1"/>
    </source>
</evidence>
<keyword evidence="3" id="KW-1185">Reference proteome</keyword>
<evidence type="ECO:0000313" key="3">
    <source>
        <dbReference type="Proteomes" id="UP000504636"/>
    </source>
</evidence>
<sequence length="271" mass="30314">MCIAPEYPRRVLDTATKSHFVISLQRNWPRTSYYCIDDEGPLYYRGCANLDFQSERLGSGLQIERVLLILEPDCRSQDRRRNWSTRSCTGARTARSIRMVSRSQAPSLENTRSETALGSGCSGIAVDAGGIRTEEKPKAPRRRRRGCELWSRGGGAGCAAEILASSGITTFTEQGFYGDIICQYHLAQRQLLSDPCERPAGASGRALKVNLTETTLVDYRPSSLSLVISREPKLQRCSALFDQATRLAPVIFLHRYLNTSSYLKFNWNTCS</sequence>
<reference evidence="2 4" key="1">
    <citation type="journal article" date="2020" name="Stud. Mycol.">
        <title>101 Dothideomycetes genomes: a test case for predicting lifestyles and emergence of pathogens.</title>
        <authorList>
            <person name="Haridas S."/>
            <person name="Albert R."/>
            <person name="Binder M."/>
            <person name="Bloem J."/>
            <person name="Labutti K."/>
            <person name="Salamov A."/>
            <person name="Andreopoulos B."/>
            <person name="Baker S."/>
            <person name="Barry K."/>
            <person name="Bills G."/>
            <person name="Bluhm B."/>
            <person name="Cannon C."/>
            <person name="Castanera R."/>
            <person name="Culley D."/>
            <person name="Daum C."/>
            <person name="Ezra D."/>
            <person name="Gonzalez J."/>
            <person name="Henrissat B."/>
            <person name="Kuo A."/>
            <person name="Liang C."/>
            <person name="Lipzen A."/>
            <person name="Lutzoni F."/>
            <person name="Magnuson J."/>
            <person name="Mondo S."/>
            <person name="Nolan M."/>
            <person name="Ohm R."/>
            <person name="Pangilinan J."/>
            <person name="Park H.-J."/>
            <person name="Ramirez L."/>
            <person name="Alfaro M."/>
            <person name="Sun H."/>
            <person name="Tritt A."/>
            <person name="Yoshinaga Y."/>
            <person name="Zwiers L.-H."/>
            <person name="Turgeon B."/>
            <person name="Goodwin S."/>
            <person name="Spatafora J."/>
            <person name="Crous P."/>
            <person name="Grigoriev I."/>
        </authorList>
    </citation>
    <scope>NUCLEOTIDE SEQUENCE</scope>
    <source>
        <strain evidence="2 4">CBS 304.34</strain>
    </source>
</reference>
<dbReference type="RefSeq" id="XP_033573069.1">
    <property type="nucleotide sequence ID" value="XM_033712340.1"/>
</dbReference>
<dbReference type="GeneID" id="54453233"/>
<proteinExistence type="predicted"/>
<dbReference type="Proteomes" id="UP000504636">
    <property type="component" value="Unplaced"/>
</dbReference>
<name>A0A6A6YDD5_9PEZI</name>
<accession>A0A6A6YDD5</accession>
<dbReference type="EMBL" id="MU003708">
    <property type="protein sequence ID" value="KAF2806105.1"/>
    <property type="molecule type" value="Genomic_DNA"/>
</dbReference>
<protein>
    <submittedName>
        <fullName evidence="2 4">Uncharacterized protein</fullName>
    </submittedName>
</protein>
<evidence type="ECO:0000256" key="1">
    <source>
        <dbReference type="SAM" id="MobiDB-lite"/>
    </source>
</evidence>
<reference evidence="4" key="2">
    <citation type="submission" date="2020-04" db="EMBL/GenBank/DDBJ databases">
        <authorList>
            <consortium name="NCBI Genome Project"/>
        </authorList>
    </citation>
    <scope>NUCLEOTIDE SEQUENCE</scope>
    <source>
        <strain evidence="4">CBS 304.34</strain>
    </source>
</reference>
<dbReference type="AlphaFoldDB" id="A0A6A6YDD5"/>
<organism evidence="2">
    <name type="scientific">Mytilinidion resinicola</name>
    <dbReference type="NCBI Taxonomy" id="574789"/>
    <lineage>
        <taxon>Eukaryota</taxon>
        <taxon>Fungi</taxon>
        <taxon>Dikarya</taxon>
        <taxon>Ascomycota</taxon>
        <taxon>Pezizomycotina</taxon>
        <taxon>Dothideomycetes</taxon>
        <taxon>Pleosporomycetidae</taxon>
        <taxon>Mytilinidiales</taxon>
        <taxon>Mytilinidiaceae</taxon>
        <taxon>Mytilinidion</taxon>
    </lineage>
</organism>
<feature type="compositionally biased region" description="Polar residues" evidence="1">
    <location>
        <begin position="101"/>
        <end position="116"/>
    </location>
</feature>
<feature type="region of interest" description="Disordered" evidence="1">
    <location>
        <begin position="101"/>
        <end position="121"/>
    </location>
</feature>